<evidence type="ECO:0000256" key="1">
    <source>
        <dbReference type="SAM" id="MobiDB-lite"/>
    </source>
</evidence>
<evidence type="ECO:0000313" key="2">
    <source>
        <dbReference type="EMBL" id="AGH40538.1"/>
    </source>
</evidence>
<dbReference type="PATRIC" id="fig|1254439.12.peg.270"/>
<dbReference type="AlphaFoldDB" id="M4RDC1"/>
<accession>M4RDC1</accession>
<gene>
    <name evidence="2" type="ORF">D805_0271</name>
</gene>
<reference evidence="2 3" key="1">
    <citation type="journal article" date="2013" name="Genome Announc.">
        <title>Complete Genome Sequence of the Probiotic Bifidobacterium thermophilum Strain RBL67.</title>
        <authorList>
            <person name="Jans C."/>
            <person name="Lacroix C."/>
            <person name="Follador R."/>
            <person name="Stevens M.J."/>
        </authorList>
    </citation>
    <scope>NUCLEOTIDE SEQUENCE [LARGE SCALE GENOMIC DNA]</scope>
    <source>
        <strain evidence="2 3">RBL67</strain>
    </source>
</reference>
<organism evidence="2 3">
    <name type="scientific">Bifidobacterium thermophilum RBL67</name>
    <dbReference type="NCBI Taxonomy" id="1254439"/>
    <lineage>
        <taxon>Bacteria</taxon>
        <taxon>Bacillati</taxon>
        <taxon>Actinomycetota</taxon>
        <taxon>Actinomycetes</taxon>
        <taxon>Bifidobacteriales</taxon>
        <taxon>Bifidobacteriaceae</taxon>
        <taxon>Bifidobacterium</taxon>
    </lineage>
</organism>
<dbReference type="Proteomes" id="UP000011835">
    <property type="component" value="Chromosome"/>
</dbReference>
<dbReference type="KEGG" id="btp:D805_0271"/>
<evidence type="ECO:0000313" key="3">
    <source>
        <dbReference type="Proteomes" id="UP000011835"/>
    </source>
</evidence>
<dbReference type="HOGENOM" id="CLU_2895001_0_0_11"/>
<protein>
    <submittedName>
        <fullName evidence="2">Uncharacterized protein</fullName>
    </submittedName>
</protein>
<proteinExistence type="predicted"/>
<feature type="region of interest" description="Disordered" evidence="1">
    <location>
        <begin position="27"/>
        <end position="53"/>
    </location>
</feature>
<sequence>MFSGGIWQWYLGVVRLGGCRAAGLEDGSGAASGRGATWKSHGGQMTDDSNESIPIISRVSRC</sequence>
<name>M4RDC1_9BIFI</name>
<dbReference type="EMBL" id="CP004346">
    <property type="protein sequence ID" value="AGH40538.1"/>
    <property type="molecule type" value="Genomic_DNA"/>
</dbReference>
<keyword evidence="3" id="KW-1185">Reference proteome</keyword>